<gene>
    <name evidence="1" type="ORF">DSO57_1018752</name>
</gene>
<accession>A0ACC2RV99</accession>
<evidence type="ECO:0000313" key="2">
    <source>
        <dbReference type="Proteomes" id="UP001165960"/>
    </source>
</evidence>
<comment type="caution">
    <text evidence="1">The sequence shown here is derived from an EMBL/GenBank/DDBJ whole genome shotgun (WGS) entry which is preliminary data.</text>
</comment>
<dbReference type="Proteomes" id="UP001165960">
    <property type="component" value="Unassembled WGS sequence"/>
</dbReference>
<sequence length="119" mass="13413">MPEQKAVVYLDDDTDLIYACNTCQTHIAHHSDIISKAFQGRSGKGYLIDKVVNVSLGPKEDRVLITGLHTVADIRCAVCATNMGWKYVYAFEKGQRYKEGKFIVEFESITKIHPDFKDG</sequence>
<proteinExistence type="predicted"/>
<keyword evidence="2" id="KW-1185">Reference proteome</keyword>
<name>A0ACC2RV99_9FUNG</name>
<organism evidence="1 2">
    <name type="scientific">Entomophthora muscae</name>
    <dbReference type="NCBI Taxonomy" id="34485"/>
    <lineage>
        <taxon>Eukaryota</taxon>
        <taxon>Fungi</taxon>
        <taxon>Fungi incertae sedis</taxon>
        <taxon>Zoopagomycota</taxon>
        <taxon>Entomophthoromycotina</taxon>
        <taxon>Entomophthoromycetes</taxon>
        <taxon>Entomophthorales</taxon>
        <taxon>Entomophthoraceae</taxon>
        <taxon>Entomophthora</taxon>
    </lineage>
</organism>
<protein>
    <submittedName>
        <fullName evidence="1">Uncharacterized protein</fullName>
    </submittedName>
</protein>
<reference evidence="1" key="1">
    <citation type="submission" date="2022-04" db="EMBL/GenBank/DDBJ databases">
        <title>Genome of the entomopathogenic fungus Entomophthora muscae.</title>
        <authorList>
            <person name="Elya C."/>
            <person name="Lovett B.R."/>
            <person name="Lee E."/>
            <person name="Macias A.M."/>
            <person name="Hajek A.E."/>
            <person name="De Bivort B.L."/>
            <person name="Kasson M.T."/>
            <person name="De Fine Licht H.H."/>
            <person name="Stajich J.E."/>
        </authorList>
    </citation>
    <scope>NUCLEOTIDE SEQUENCE</scope>
    <source>
        <strain evidence="1">Berkeley</strain>
    </source>
</reference>
<evidence type="ECO:0000313" key="1">
    <source>
        <dbReference type="EMBL" id="KAJ9054030.1"/>
    </source>
</evidence>
<dbReference type="EMBL" id="QTSX02006472">
    <property type="protein sequence ID" value="KAJ9054030.1"/>
    <property type="molecule type" value="Genomic_DNA"/>
</dbReference>